<dbReference type="GO" id="GO:0005730">
    <property type="term" value="C:nucleolus"/>
    <property type="evidence" value="ECO:0007669"/>
    <property type="project" value="TreeGrafter"/>
</dbReference>
<dbReference type="EMBL" id="KE504147">
    <property type="protein sequence ID" value="EPT00737.1"/>
    <property type="molecule type" value="Genomic_DNA"/>
</dbReference>
<feature type="region of interest" description="Disordered" evidence="1">
    <location>
        <begin position="1"/>
        <end position="112"/>
    </location>
</feature>
<dbReference type="Proteomes" id="UP000015241">
    <property type="component" value="Unassembled WGS sequence"/>
</dbReference>
<dbReference type="InParanoid" id="S8E6W5"/>
<dbReference type="GO" id="GO:0000470">
    <property type="term" value="P:maturation of LSU-rRNA"/>
    <property type="evidence" value="ECO:0007669"/>
    <property type="project" value="TreeGrafter"/>
</dbReference>
<feature type="domain" description="Brix" evidence="2">
    <location>
        <begin position="136"/>
        <end position="321"/>
    </location>
</feature>
<name>S8E6W5_FOMSC</name>
<dbReference type="GO" id="GO:0042134">
    <property type="term" value="F:rRNA primary transcript binding"/>
    <property type="evidence" value="ECO:0007669"/>
    <property type="project" value="InterPro"/>
</dbReference>
<organism evidence="3 4">
    <name type="scientific">Fomitopsis schrenkii</name>
    <name type="common">Brown rot fungus</name>
    <dbReference type="NCBI Taxonomy" id="2126942"/>
    <lineage>
        <taxon>Eukaryota</taxon>
        <taxon>Fungi</taxon>
        <taxon>Dikarya</taxon>
        <taxon>Basidiomycota</taxon>
        <taxon>Agaricomycotina</taxon>
        <taxon>Agaricomycetes</taxon>
        <taxon>Polyporales</taxon>
        <taxon>Fomitopsis</taxon>
    </lineage>
</organism>
<reference evidence="3 4" key="1">
    <citation type="journal article" date="2012" name="Science">
        <title>The Paleozoic origin of enzymatic lignin decomposition reconstructed from 31 fungal genomes.</title>
        <authorList>
            <person name="Floudas D."/>
            <person name="Binder M."/>
            <person name="Riley R."/>
            <person name="Barry K."/>
            <person name="Blanchette R.A."/>
            <person name="Henrissat B."/>
            <person name="Martinez A.T."/>
            <person name="Otillar R."/>
            <person name="Spatafora J.W."/>
            <person name="Yadav J.S."/>
            <person name="Aerts A."/>
            <person name="Benoit I."/>
            <person name="Boyd A."/>
            <person name="Carlson A."/>
            <person name="Copeland A."/>
            <person name="Coutinho P.M."/>
            <person name="de Vries R.P."/>
            <person name="Ferreira P."/>
            <person name="Findley K."/>
            <person name="Foster B."/>
            <person name="Gaskell J."/>
            <person name="Glotzer D."/>
            <person name="Gorecki P."/>
            <person name="Heitman J."/>
            <person name="Hesse C."/>
            <person name="Hori C."/>
            <person name="Igarashi K."/>
            <person name="Jurgens J.A."/>
            <person name="Kallen N."/>
            <person name="Kersten P."/>
            <person name="Kohler A."/>
            <person name="Kuees U."/>
            <person name="Kumar T.K.A."/>
            <person name="Kuo A."/>
            <person name="LaButti K."/>
            <person name="Larrondo L.F."/>
            <person name="Lindquist E."/>
            <person name="Ling A."/>
            <person name="Lombard V."/>
            <person name="Lucas S."/>
            <person name="Lundell T."/>
            <person name="Martin R."/>
            <person name="McLaughlin D.J."/>
            <person name="Morgenstern I."/>
            <person name="Morin E."/>
            <person name="Murat C."/>
            <person name="Nagy L.G."/>
            <person name="Nolan M."/>
            <person name="Ohm R.A."/>
            <person name="Patyshakuliyeva A."/>
            <person name="Rokas A."/>
            <person name="Ruiz-Duenas F.J."/>
            <person name="Sabat G."/>
            <person name="Salamov A."/>
            <person name="Samejima M."/>
            <person name="Schmutz J."/>
            <person name="Slot J.C."/>
            <person name="St John F."/>
            <person name="Stenlid J."/>
            <person name="Sun H."/>
            <person name="Sun S."/>
            <person name="Syed K."/>
            <person name="Tsang A."/>
            <person name="Wiebenga A."/>
            <person name="Young D."/>
            <person name="Pisabarro A."/>
            <person name="Eastwood D.C."/>
            <person name="Martin F."/>
            <person name="Cullen D."/>
            <person name="Grigoriev I.V."/>
            <person name="Hibbett D.S."/>
        </authorList>
    </citation>
    <scope>NUCLEOTIDE SEQUENCE</scope>
    <source>
        <strain evidence="4">FP-58527</strain>
    </source>
</reference>
<dbReference type="STRING" id="743788.S8E6W5"/>
<proteinExistence type="predicted"/>
<dbReference type="SUPFAM" id="SSF52954">
    <property type="entry name" value="Class II aaRS ABD-related"/>
    <property type="match status" value="1"/>
</dbReference>
<dbReference type="InterPro" id="IPR044281">
    <property type="entry name" value="IMP4/RPF1"/>
</dbReference>
<dbReference type="AlphaFoldDB" id="S8E6W5"/>
<dbReference type="eggNOG" id="KOG2780">
    <property type="taxonomic scope" value="Eukaryota"/>
</dbReference>
<evidence type="ECO:0000313" key="3">
    <source>
        <dbReference type="EMBL" id="EPT00737.1"/>
    </source>
</evidence>
<feature type="compositionally biased region" description="Polar residues" evidence="1">
    <location>
        <begin position="73"/>
        <end position="82"/>
    </location>
</feature>
<evidence type="ECO:0000259" key="2">
    <source>
        <dbReference type="PROSITE" id="PS50833"/>
    </source>
</evidence>
<evidence type="ECO:0000256" key="1">
    <source>
        <dbReference type="SAM" id="MobiDB-lite"/>
    </source>
</evidence>
<protein>
    <recommendedName>
        <fullName evidence="2">Brix domain-containing protein</fullName>
    </recommendedName>
</protein>
<dbReference type="PANTHER" id="PTHR22734">
    <property type="entry name" value="U3 SMALL NUCLEOLAR RIBONUCLEOPROTEIN PROTEIN IMP4"/>
    <property type="match status" value="1"/>
</dbReference>
<dbReference type="Gene3D" id="3.40.50.10480">
    <property type="entry name" value="Probable brix-domain ribosomal biogenesis protein"/>
    <property type="match status" value="1"/>
</dbReference>
<sequence>MPPARFQPSSIKNKIKREETARKQKKQKRQDKLQRRLAQAKVEADDPLAKKKRKEQNVPRTLDNTRVFDPSFLTAQPSTSSHEPVPEPEASSSTAPVEHGQTHPPYTQPADESLADLAHDPFAAYFAGAADPGVPPKVLVTTSPRPTRASYDFCDELVNVLPGAEFVRRKKGKGFEMGRIAGWAAGRGYSHMVVVNEDTKKPNAITVVYLPEGPTAYFKLSSIELSKKIHGHARPTEHFPELVLNGFVTRLGHTVGRLFQTLFPPMPEFQGRQVVTLHNQRDFLFFRRHRYAFRSTEKVALQEIGPRFTLKLRSLKKGLPAVTTFAEPKKPLEFDNFDEEDADDEQAATGEMQVDVDADSPEEGQAEVPPPKQKGPNATDELLWQWKPELETTRRTFFL</sequence>
<dbReference type="SMART" id="SM00879">
    <property type="entry name" value="Brix"/>
    <property type="match status" value="1"/>
</dbReference>
<feature type="region of interest" description="Disordered" evidence="1">
    <location>
        <begin position="341"/>
        <end position="385"/>
    </location>
</feature>
<dbReference type="HOGENOM" id="CLU_040063_3_0_1"/>
<feature type="compositionally biased region" description="Acidic residues" evidence="1">
    <location>
        <begin position="354"/>
        <end position="365"/>
    </location>
</feature>
<dbReference type="Pfam" id="PF04427">
    <property type="entry name" value="Brix"/>
    <property type="match status" value="1"/>
</dbReference>
<keyword evidence="4" id="KW-1185">Reference proteome</keyword>
<dbReference type="PANTHER" id="PTHR22734:SF3">
    <property type="entry name" value="RIBOSOME PRODUCTION FACTOR 1"/>
    <property type="match status" value="1"/>
</dbReference>
<gene>
    <name evidence="3" type="ORF">FOMPIDRAFT_1162776</name>
</gene>
<evidence type="ECO:0000313" key="4">
    <source>
        <dbReference type="Proteomes" id="UP000015241"/>
    </source>
</evidence>
<dbReference type="GO" id="GO:0000460">
    <property type="term" value="P:maturation of 5.8S rRNA"/>
    <property type="evidence" value="ECO:0007669"/>
    <property type="project" value="TreeGrafter"/>
</dbReference>
<dbReference type="InterPro" id="IPR007109">
    <property type="entry name" value="Brix"/>
</dbReference>
<dbReference type="PROSITE" id="PS50833">
    <property type="entry name" value="BRIX"/>
    <property type="match status" value="1"/>
</dbReference>
<dbReference type="GO" id="GO:0030687">
    <property type="term" value="C:preribosome, large subunit precursor"/>
    <property type="evidence" value="ECO:0007669"/>
    <property type="project" value="TreeGrafter"/>
</dbReference>
<dbReference type="OrthoDB" id="264354at2759"/>
<dbReference type="FunCoup" id="S8E6W5">
    <property type="interactions" value="559"/>
</dbReference>
<accession>S8E6W5</accession>